<dbReference type="Pfam" id="PF13511">
    <property type="entry name" value="DUF4124"/>
    <property type="match status" value="1"/>
</dbReference>
<accession>A0A3B0ZSA5</accession>
<dbReference type="EMBL" id="UOFT01000022">
    <property type="protein sequence ID" value="VAW92100.1"/>
    <property type="molecule type" value="Genomic_DNA"/>
</dbReference>
<proteinExistence type="predicted"/>
<name>A0A3B0ZSA5_9ZZZZ</name>
<evidence type="ECO:0000259" key="2">
    <source>
        <dbReference type="Pfam" id="PF13511"/>
    </source>
</evidence>
<feature type="domain" description="DUF4124" evidence="2">
    <location>
        <begin position="10"/>
        <end position="51"/>
    </location>
</feature>
<evidence type="ECO:0000256" key="1">
    <source>
        <dbReference type="SAM" id="MobiDB-lite"/>
    </source>
</evidence>
<feature type="compositionally biased region" description="Basic and acidic residues" evidence="1">
    <location>
        <begin position="45"/>
        <end position="64"/>
    </location>
</feature>
<evidence type="ECO:0000313" key="3">
    <source>
        <dbReference type="EMBL" id="VAW92100.1"/>
    </source>
</evidence>
<dbReference type="AlphaFoldDB" id="A0A3B0ZSA5"/>
<gene>
    <name evidence="3" type="ORF">MNBD_GAMMA23-897</name>
</gene>
<reference evidence="3" key="1">
    <citation type="submission" date="2018-06" db="EMBL/GenBank/DDBJ databases">
        <authorList>
            <person name="Zhirakovskaya E."/>
        </authorList>
    </citation>
    <scope>NUCLEOTIDE SEQUENCE</scope>
</reference>
<organism evidence="3">
    <name type="scientific">hydrothermal vent metagenome</name>
    <dbReference type="NCBI Taxonomy" id="652676"/>
    <lineage>
        <taxon>unclassified sequences</taxon>
        <taxon>metagenomes</taxon>
        <taxon>ecological metagenomes</taxon>
    </lineage>
</organism>
<protein>
    <recommendedName>
        <fullName evidence="2">DUF4124 domain-containing protein</fullName>
    </recommendedName>
</protein>
<dbReference type="InterPro" id="IPR025392">
    <property type="entry name" value="DUF4124"/>
</dbReference>
<feature type="region of interest" description="Disordered" evidence="1">
    <location>
        <begin position="79"/>
        <end position="103"/>
    </location>
</feature>
<sequence>MKFKTLAALVLLLSPISAFSGMYKYQDKSGTWVYSQQPPATGEYETIRGPKETRSSKLPKEARDEKLKKARKAVLGDPVDKAAKDKVAKETAKNADKRTKSCEQSKKALETLQVYRRFIDKDGNATVMDSDVRAKGIKNAMENIKQFCD</sequence>
<feature type="region of interest" description="Disordered" evidence="1">
    <location>
        <begin position="37"/>
        <end position="64"/>
    </location>
</feature>